<organism evidence="3 4">
    <name type="scientific">Adiantum capillus-veneris</name>
    <name type="common">Maidenhair fern</name>
    <dbReference type="NCBI Taxonomy" id="13818"/>
    <lineage>
        <taxon>Eukaryota</taxon>
        <taxon>Viridiplantae</taxon>
        <taxon>Streptophyta</taxon>
        <taxon>Embryophyta</taxon>
        <taxon>Tracheophyta</taxon>
        <taxon>Polypodiopsida</taxon>
        <taxon>Polypodiidae</taxon>
        <taxon>Polypodiales</taxon>
        <taxon>Pteridineae</taxon>
        <taxon>Pteridaceae</taxon>
        <taxon>Vittarioideae</taxon>
        <taxon>Adiantum</taxon>
    </lineage>
</organism>
<evidence type="ECO:0000313" key="3">
    <source>
        <dbReference type="EMBL" id="KAI5078521.1"/>
    </source>
</evidence>
<dbReference type="Proteomes" id="UP000886520">
    <property type="component" value="Chromosome 6"/>
</dbReference>
<accession>A0A9D4ZMA7</accession>
<evidence type="ECO:0000256" key="1">
    <source>
        <dbReference type="SAM" id="MobiDB-lite"/>
    </source>
</evidence>
<proteinExistence type="predicted"/>
<feature type="signal peptide" evidence="2">
    <location>
        <begin position="1"/>
        <end position="21"/>
    </location>
</feature>
<comment type="caution">
    <text evidence="3">The sequence shown here is derived from an EMBL/GenBank/DDBJ whole genome shotgun (WGS) entry which is preliminary data.</text>
</comment>
<keyword evidence="2" id="KW-0732">Signal</keyword>
<feature type="compositionally biased region" description="Polar residues" evidence="1">
    <location>
        <begin position="80"/>
        <end position="92"/>
    </location>
</feature>
<gene>
    <name evidence="3" type="ORF">GOP47_0006192</name>
</gene>
<evidence type="ECO:0000313" key="4">
    <source>
        <dbReference type="Proteomes" id="UP000886520"/>
    </source>
</evidence>
<evidence type="ECO:0000256" key="2">
    <source>
        <dbReference type="SAM" id="SignalP"/>
    </source>
</evidence>
<dbReference type="AlphaFoldDB" id="A0A9D4ZMA7"/>
<name>A0A9D4ZMA7_ADICA</name>
<feature type="chain" id="PRO_5038811184" evidence="2">
    <location>
        <begin position="22"/>
        <end position="92"/>
    </location>
</feature>
<sequence>MFLKASFALYCSLAIFLGTQASRESFSTNDFYRNGASLGPLPHASLDQSMRATYKPTKLLWEEKAVHTMAKEEPYHTDYSPPQNHKNSPIHP</sequence>
<dbReference type="EMBL" id="JABFUD020000006">
    <property type="protein sequence ID" value="KAI5078521.1"/>
    <property type="molecule type" value="Genomic_DNA"/>
</dbReference>
<feature type="region of interest" description="Disordered" evidence="1">
    <location>
        <begin position="72"/>
        <end position="92"/>
    </location>
</feature>
<protein>
    <submittedName>
        <fullName evidence="3">Uncharacterized protein</fullName>
    </submittedName>
</protein>
<reference evidence="3" key="1">
    <citation type="submission" date="2021-01" db="EMBL/GenBank/DDBJ databases">
        <title>Adiantum capillus-veneris genome.</title>
        <authorList>
            <person name="Fang Y."/>
            <person name="Liao Q."/>
        </authorList>
    </citation>
    <scope>NUCLEOTIDE SEQUENCE</scope>
    <source>
        <strain evidence="3">H3</strain>
        <tissue evidence="3">Leaf</tissue>
    </source>
</reference>
<keyword evidence="4" id="KW-1185">Reference proteome</keyword>